<dbReference type="EMBL" id="JADBEE010000002">
    <property type="protein sequence ID" value="MBE1515914.1"/>
    <property type="molecule type" value="Genomic_DNA"/>
</dbReference>
<dbReference type="RefSeq" id="WP_192592685.1">
    <property type="nucleotide sequence ID" value="NZ_JADBEE010000002.1"/>
</dbReference>
<comment type="caution">
    <text evidence="2">The sequence shown here is derived from an EMBL/GenBank/DDBJ whole genome shotgun (WGS) entry which is preliminary data.</text>
</comment>
<dbReference type="InterPro" id="IPR029063">
    <property type="entry name" value="SAM-dependent_MTases_sf"/>
</dbReference>
<dbReference type="Gene3D" id="3.40.50.150">
    <property type="entry name" value="Vaccinia Virus protein VP39"/>
    <property type="match status" value="1"/>
</dbReference>
<proteinExistence type="predicted"/>
<dbReference type="Pfam" id="PF13649">
    <property type="entry name" value="Methyltransf_25"/>
    <property type="match status" value="1"/>
</dbReference>
<evidence type="ECO:0000313" key="2">
    <source>
        <dbReference type="EMBL" id="MBE1515914.1"/>
    </source>
</evidence>
<evidence type="ECO:0000313" key="3">
    <source>
        <dbReference type="Proteomes" id="UP000636579"/>
    </source>
</evidence>
<protein>
    <recommendedName>
        <fullName evidence="1">Methyltransferase domain-containing protein</fullName>
    </recommendedName>
</protein>
<dbReference type="SUPFAM" id="SSF53335">
    <property type="entry name" value="S-adenosyl-L-methionine-dependent methyltransferases"/>
    <property type="match status" value="1"/>
</dbReference>
<sequence length="308" mass="32965">MVRRSAGSQDGDPLVTRPVPADWLEQRRRADHVAREKASGLLEDLTRRLRDLLAEHDDDAVSVIDVGAGTGSNQAWLAPRLAVPQRWTLLDHDAELLDVASQAPADSEVEETTRVLGTLEDLPGLTEGQEVRLVTCSALLDLLTLAEAETLADVIAGPQASARVTALLSLSVTGAVEIHPAHEHDATISAAFDAHQRRDHLLGPDAVGILADLLRQRRAEVHLSATDWTLGEDDAALITRYLSDRADVAVESDPTLSDIAANWLATRRQQLRRGELQVSVGHMDLLALPAASGEPAPTAEPSSAAPIG</sequence>
<dbReference type="Proteomes" id="UP000636579">
    <property type="component" value="Unassembled WGS sequence"/>
</dbReference>
<evidence type="ECO:0000259" key="1">
    <source>
        <dbReference type="Pfam" id="PF13649"/>
    </source>
</evidence>
<gene>
    <name evidence="2" type="ORF">H4W26_002706</name>
</gene>
<feature type="domain" description="Methyltransferase" evidence="1">
    <location>
        <begin position="63"/>
        <end position="150"/>
    </location>
</feature>
<accession>A0ABR9JA84</accession>
<organism evidence="2 3">
    <name type="scientific">Nesterenkonia halotolerans</name>
    <dbReference type="NCBI Taxonomy" id="225325"/>
    <lineage>
        <taxon>Bacteria</taxon>
        <taxon>Bacillati</taxon>
        <taxon>Actinomycetota</taxon>
        <taxon>Actinomycetes</taxon>
        <taxon>Micrococcales</taxon>
        <taxon>Micrococcaceae</taxon>
        <taxon>Nesterenkonia</taxon>
    </lineage>
</organism>
<dbReference type="InterPro" id="IPR041698">
    <property type="entry name" value="Methyltransf_25"/>
</dbReference>
<keyword evidence="3" id="KW-1185">Reference proteome</keyword>
<reference evidence="2 3" key="1">
    <citation type="submission" date="2020-10" db="EMBL/GenBank/DDBJ databases">
        <title>Sequencing the genomes of 1000 actinobacteria strains.</title>
        <authorList>
            <person name="Klenk H.-P."/>
        </authorList>
    </citation>
    <scope>NUCLEOTIDE SEQUENCE [LARGE SCALE GENOMIC DNA]</scope>
    <source>
        <strain evidence="2 3">DSM 15474</strain>
    </source>
</reference>
<name>A0ABR9JA84_9MICC</name>